<reference evidence="1" key="1">
    <citation type="submission" date="2014-09" db="EMBL/GenBank/DDBJ databases">
        <authorList>
            <person name="Magalhaes I.L.F."/>
            <person name="Oliveira U."/>
            <person name="Santos F.R."/>
            <person name="Vidigal T.H.D.A."/>
            <person name="Brescovit A.D."/>
            <person name="Santos A.J."/>
        </authorList>
    </citation>
    <scope>NUCLEOTIDE SEQUENCE</scope>
    <source>
        <tissue evidence="1">Shoot tissue taken approximately 20 cm above the soil surface</tissue>
    </source>
</reference>
<evidence type="ECO:0000313" key="1">
    <source>
        <dbReference type="EMBL" id="JAD94013.1"/>
    </source>
</evidence>
<dbReference type="AlphaFoldDB" id="A0A0A9E4S0"/>
<protein>
    <submittedName>
        <fullName evidence="1">Uncharacterized protein</fullName>
    </submittedName>
</protein>
<proteinExistence type="predicted"/>
<reference evidence="1" key="2">
    <citation type="journal article" date="2015" name="Data Brief">
        <title>Shoot transcriptome of the giant reed, Arundo donax.</title>
        <authorList>
            <person name="Barrero R.A."/>
            <person name="Guerrero F.D."/>
            <person name="Moolhuijzen P."/>
            <person name="Goolsby J.A."/>
            <person name="Tidwell J."/>
            <person name="Bellgard S.E."/>
            <person name="Bellgard M.I."/>
        </authorList>
    </citation>
    <scope>NUCLEOTIDE SEQUENCE</scope>
    <source>
        <tissue evidence="1">Shoot tissue taken approximately 20 cm above the soil surface</tissue>
    </source>
</reference>
<name>A0A0A9E4S0_ARUDO</name>
<organism evidence="1">
    <name type="scientific">Arundo donax</name>
    <name type="common">Giant reed</name>
    <name type="synonym">Donax arundinaceus</name>
    <dbReference type="NCBI Taxonomy" id="35708"/>
    <lineage>
        <taxon>Eukaryota</taxon>
        <taxon>Viridiplantae</taxon>
        <taxon>Streptophyta</taxon>
        <taxon>Embryophyta</taxon>
        <taxon>Tracheophyta</taxon>
        <taxon>Spermatophyta</taxon>
        <taxon>Magnoliopsida</taxon>
        <taxon>Liliopsida</taxon>
        <taxon>Poales</taxon>
        <taxon>Poaceae</taxon>
        <taxon>PACMAD clade</taxon>
        <taxon>Arundinoideae</taxon>
        <taxon>Arundineae</taxon>
        <taxon>Arundo</taxon>
    </lineage>
</organism>
<sequence>MCLRCKMILRMKMNQVVGAGWVALAPRLQGPGQRLEWNAWCNAYAWVPLCQACLARSSPGQWGSYQWVPLGKPS</sequence>
<accession>A0A0A9E4S0</accession>
<dbReference type="EMBL" id="GBRH01203882">
    <property type="protein sequence ID" value="JAD94013.1"/>
    <property type="molecule type" value="Transcribed_RNA"/>
</dbReference>